<evidence type="ECO:0000313" key="1">
    <source>
        <dbReference type="EMBL" id="WMU95603.1"/>
    </source>
</evidence>
<keyword evidence="2" id="KW-1185">Reference proteome</keyword>
<proteinExistence type="predicted"/>
<protein>
    <submittedName>
        <fullName evidence="1">Uncharacterized protein</fullName>
    </submittedName>
</protein>
<accession>A0AA51YFR1</accession>
<organism evidence="1 2">
    <name type="scientific">Escherichia phage pEC-M719-6WT.1</name>
    <dbReference type="NCBI Taxonomy" id="3056220"/>
    <lineage>
        <taxon>Viruses</taxon>
        <taxon>Duplodnaviria</taxon>
        <taxon>Heunggongvirae</taxon>
        <taxon>Uroviricota</taxon>
        <taxon>Caudoviricetes</taxon>
        <taxon>Andersonviridae</taxon>
        <taxon>Ounavirinae</taxon>
        <taxon>Mooglevirus</taxon>
        <taxon>Mooglevirus M7196WT1</taxon>
    </lineage>
</organism>
<reference evidence="1 2" key="1">
    <citation type="submission" date="2023-04" db="EMBL/GenBank/DDBJ databases">
        <authorList>
            <person name="Wang C."/>
            <person name="Guo Z."/>
            <person name="Wang M."/>
            <person name="Wang X."/>
            <person name="Ji F."/>
            <person name="Zhao J."/>
            <person name="Zeng J."/>
            <person name="Zuo J."/>
        </authorList>
    </citation>
    <scope>NUCLEOTIDE SEQUENCE [LARGE SCALE GENOMIC DNA]</scope>
</reference>
<evidence type="ECO:0000313" key="2">
    <source>
        <dbReference type="Proteomes" id="UP001268809"/>
    </source>
</evidence>
<sequence>MFRESLRGIGSDKRRDSDHVNRLLKRLRTY</sequence>
<dbReference type="EMBL" id="OQ845957">
    <property type="protein sequence ID" value="WMU95603.1"/>
    <property type="molecule type" value="Genomic_DNA"/>
</dbReference>
<dbReference type="Proteomes" id="UP001268809">
    <property type="component" value="Segment"/>
</dbReference>
<name>A0AA51YFR1_9CAUD</name>